<sequence>MNFLFLLSILVGVVILSGAYTVNAQSEVTIDARTDKKSYSDGDKVTVSGNIKNFDIETQSTIDITYRVFDPEGGFVSLGQTRPTSDGSFIFDFEVGGGFFQQDGIYPIKLFFESTKKDISFS</sequence>
<accession>A0AC60W0S3</accession>
<reference evidence="1 2" key="1">
    <citation type="journal article" date="2020" name="Appl. Environ. Microbiol.">
        <title>Genomic Characteristics of a Novel Species of Ammonia-Oxidizing Archaea from the Jiulong River Estuary.</title>
        <authorList>
            <person name="Zou D."/>
            <person name="Wan R."/>
            <person name="Han L."/>
            <person name="Xu M.N."/>
            <person name="Liu Y."/>
            <person name="Liu H."/>
            <person name="Kao S.J."/>
            <person name="Li M."/>
        </authorList>
    </citation>
    <scope>NUCLEOTIDE SEQUENCE [LARGE SCALE GENOMIC DNA]</scope>
    <source>
        <strain evidence="1">W2bin3</strain>
    </source>
</reference>
<organism evidence="1 2">
    <name type="scientific">Candidatus Nitrosomaritimum aestuariumsis</name>
    <dbReference type="NCBI Taxonomy" id="3342354"/>
    <lineage>
        <taxon>Archaea</taxon>
        <taxon>Nitrososphaerota</taxon>
        <taxon>Nitrososphaeria</taxon>
        <taxon>Nitrosopumilales</taxon>
        <taxon>Nitrosopumilaceae</taxon>
        <taxon>Candidatus Nitrosomaritimum</taxon>
    </lineage>
</organism>
<proteinExistence type="predicted"/>
<dbReference type="EMBL" id="JACENC010000004">
    <property type="protein sequence ID" value="MBA4453327.1"/>
    <property type="molecule type" value="Genomic_DNA"/>
</dbReference>
<evidence type="ECO:0000313" key="2">
    <source>
        <dbReference type="Proteomes" id="UP000526786"/>
    </source>
</evidence>
<comment type="caution">
    <text evidence="1">The sequence shown here is derived from an EMBL/GenBank/DDBJ whole genome shotgun (WGS) entry which is preliminary data.</text>
</comment>
<protein>
    <submittedName>
        <fullName evidence="1">Uncharacterized protein</fullName>
    </submittedName>
</protein>
<name>A0AC60W0S3_9ARCH</name>
<gene>
    <name evidence="1" type="ORF">H2B05_00075</name>
</gene>
<dbReference type="Proteomes" id="UP000526786">
    <property type="component" value="Unassembled WGS sequence"/>
</dbReference>
<feature type="non-terminal residue" evidence="1">
    <location>
        <position position="122"/>
    </location>
</feature>
<evidence type="ECO:0000313" key="1">
    <source>
        <dbReference type="EMBL" id="MBA4453327.1"/>
    </source>
</evidence>